<feature type="binding site" evidence="6">
    <location>
        <position position="81"/>
    </location>
    <ligand>
        <name>S-adenosyl-L-methionine</name>
        <dbReference type="ChEBI" id="CHEBI:59789"/>
    </ligand>
</feature>
<evidence type="ECO:0000256" key="6">
    <source>
        <dbReference type="HAMAP-Rule" id="MF_01007"/>
    </source>
</evidence>
<comment type="subcellular location">
    <subcellularLocation>
        <location evidence="6">Cytoplasm</location>
    </subcellularLocation>
</comment>
<dbReference type="PANTHER" id="PTHR11265:SF0">
    <property type="entry name" value="12S RRNA N4-METHYLCYTIDINE METHYLTRANSFERASE"/>
    <property type="match status" value="1"/>
</dbReference>
<feature type="binding site" evidence="6">
    <location>
        <position position="112"/>
    </location>
    <ligand>
        <name>S-adenosyl-L-methionine</name>
        <dbReference type="ChEBI" id="CHEBI:59789"/>
    </ligand>
</feature>
<keyword evidence="2 6" id="KW-0698">rRNA processing</keyword>
<comment type="catalytic activity">
    <reaction evidence="6">
        <text>cytidine(1402) in 16S rRNA + S-adenosyl-L-methionine = N(4)-methylcytidine(1402) in 16S rRNA + S-adenosyl-L-homocysteine + H(+)</text>
        <dbReference type="Rhea" id="RHEA:42928"/>
        <dbReference type="Rhea" id="RHEA-COMP:10286"/>
        <dbReference type="Rhea" id="RHEA-COMP:10287"/>
        <dbReference type="ChEBI" id="CHEBI:15378"/>
        <dbReference type="ChEBI" id="CHEBI:57856"/>
        <dbReference type="ChEBI" id="CHEBI:59789"/>
        <dbReference type="ChEBI" id="CHEBI:74506"/>
        <dbReference type="ChEBI" id="CHEBI:82748"/>
        <dbReference type="EC" id="2.1.1.199"/>
    </reaction>
</comment>
<keyword evidence="4 6" id="KW-0808">Transferase</keyword>
<dbReference type="NCBIfam" id="TIGR00006">
    <property type="entry name" value="16S rRNA (cytosine(1402)-N(4))-methyltransferase RsmH"/>
    <property type="match status" value="1"/>
</dbReference>
<comment type="function">
    <text evidence="6">Specifically methylates the N4 position of cytidine in position 1402 (C1402) of 16S rRNA.</text>
</comment>
<evidence type="ECO:0000256" key="2">
    <source>
        <dbReference type="ARBA" id="ARBA00022552"/>
    </source>
</evidence>
<evidence type="ECO:0000256" key="3">
    <source>
        <dbReference type="ARBA" id="ARBA00022603"/>
    </source>
</evidence>
<dbReference type="AlphaFoldDB" id="A0A2G9ZK39"/>
<dbReference type="SUPFAM" id="SSF81799">
    <property type="entry name" value="Putative methyltransferase TM0872, insert domain"/>
    <property type="match status" value="1"/>
</dbReference>
<comment type="similarity">
    <text evidence="1 6">Belongs to the methyltransferase superfamily. RsmH family.</text>
</comment>
<dbReference type="InterPro" id="IPR002903">
    <property type="entry name" value="RsmH"/>
</dbReference>
<evidence type="ECO:0000256" key="5">
    <source>
        <dbReference type="ARBA" id="ARBA00022691"/>
    </source>
</evidence>
<dbReference type="Gene3D" id="1.10.150.170">
    <property type="entry name" value="Putative methyltransferase TM0872, insert domain"/>
    <property type="match status" value="1"/>
</dbReference>
<feature type="binding site" evidence="6">
    <location>
        <position position="105"/>
    </location>
    <ligand>
        <name>S-adenosyl-L-methionine</name>
        <dbReference type="ChEBI" id="CHEBI:59789"/>
    </ligand>
</feature>
<evidence type="ECO:0000313" key="8">
    <source>
        <dbReference type="Proteomes" id="UP000230729"/>
    </source>
</evidence>
<evidence type="ECO:0000256" key="4">
    <source>
        <dbReference type="ARBA" id="ARBA00022679"/>
    </source>
</evidence>
<dbReference type="EMBL" id="PCSD01000094">
    <property type="protein sequence ID" value="PIP33535.1"/>
    <property type="molecule type" value="Genomic_DNA"/>
</dbReference>
<dbReference type="PANTHER" id="PTHR11265">
    <property type="entry name" value="S-ADENOSYL-METHYLTRANSFERASE MRAW"/>
    <property type="match status" value="1"/>
</dbReference>
<dbReference type="GO" id="GO:0070475">
    <property type="term" value="P:rRNA base methylation"/>
    <property type="evidence" value="ECO:0007669"/>
    <property type="project" value="UniProtKB-UniRule"/>
</dbReference>
<comment type="caution">
    <text evidence="7">The sequence shown here is derived from an EMBL/GenBank/DDBJ whole genome shotgun (WGS) entry which is preliminary data.</text>
</comment>
<feature type="binding site" evidence="6">
    <location>
        <begin position="33"/>
        <end position="35"/>
    </location>
    <ligand>
        <name>S-adenosyl-L-methionine</name>
        <dbReference type="ChEBI" id="CHEBI:59789"/>
    </ligand>
</feature>
<evidence type="ECO:0000256" key="1">
    <source>
        <dbReference type="ARBA" id="ARBA00010396"/>
    </source>
</evidence>
<reference evidence="7 8" key="1">
    <citation type="submission" date="2017-09" db="EMBL/GenBank/DDBJ databases">
        <title>Depth-based differentiation of microbial function through sediment-hosted aquifers and enrichment of novel symbionts in the deep terrestrial subsurface.</title>
        <authorList>
            <person name="Probst A.J."/>
            <person name="Ladd B."/>
            <person name="Jarett J.K."/>
            <person name="Geller-Mcgrath D.E."/>
            <person name="Sieber C.M."/>
            <person name="Emerson J.B."/>
            <person name="Anantharaman K."/>
            <person name="Thomas B.C."/>
            <person name="Malmstrom R."/>
            <person name="Stieglmeier M."/>
            <person name="Klingl A."/>
            <person name="Woyke T."/>
            <person name="Ryan C.M."/>
            <person name="Banfield J.F."/>
        </authorList>
    </citation>
    <scope>NUCLEOTIDE SEQUENCE [LARGE SCALE GENOMIC DNA]</scope>
    <source>
        <strain evidence="7">CG23_combo_of_CG06-09_8_20_14_all_49_15</strain>
    </source>
</reference>
<proteinExistence type="inferred from homology"/>
<keyword evidence="5 6" id="KW-0949">S-adenosyl-L-methionine</keyword>
<organism evidence="7 8">
    <name type="scientific">Candidatus Falkowbacteria bacterium CG23_combo_of_CG06-09_8_20_14_all_49_15</name>
    <dbReference type="NCBI Taxonomy" id="1974572"/>
    <lineage>
        <taxon>Bacteria</taxon>
        <taxon>Candidatus Falkowiibacteriota</taxon>
    </lineage>
</organism>
<dbReference type="SUPFAM" id="SSF53335">
    <property type="entry name" value="S-adenosyl-L-methionine-dependent methyltransferases"/>
    <property type="match status" value="1"/>
</dbReference>
<name>A0A2G9ZK39_9BACT</name>
<dbReference type="GO" id="GO:0071424">
    <property type="term" value="F:rRNA (cytosine-N4-)-methyltransferase activity"/>
    <property type="evidence" value="ECO:0007669"/>
    <property type="project" value="UniProtKB-UniRule"/>
</dbReference>
<keyword evidence="3 6" id="KW-0489">Methyltransferase</keyword>
<dbReference type="InterPro" id="IPR029063">
    <property type="entry name" value="SAM-dependent_MTases_sf"/>
</dbReference>
<dbReference type="PIRSF" id="PIRSF004486">
    <property type="entry name" value="MraW"/>
    <property type="match status" value="1"/>
</dbReference>
<dbReference type="HAMAP" id="MF_01007">
    <property type="entry name" value="16SrRNA_methyltr_H"/>
    <property type="match status" value="1"/>
</dbReference>
<dbReference type="EC" id="2.1.1.199" evidence="6"/>
<evidence type="ECO:0000313" key="7">
    <source>
        <dbReference type="EMBL" id="PIP33535.1"/>
    </source>
</evidence>
<feature type="binding site" evidence="6">
    <location>
        <position position="53"/>
    </location>
    <ligand>
        <name>S-adenosyl-L-methionine</name>
        <dbReference type="ChEBI" id="CHEBI:59789"/>
    </ligand>
</feature>
<keyword evidence="6" id="KW-0963">Cytoplasm</keyword>
<gene>
    <name evidence="6" type="primary">rsmH</name>
    <name evidence="7" type="ORF">COX22_03930</name>
</gene>
<dbReference type="InterPro" id="IPR023397">
    <property type="entry name" value="SAM-dep_MeTrfase_MraW_recog"/>
</dbReference>
<accession>A0A2G9ZK39</accession>
<dbReference type="Gene3D" id="3.40.50.150">
    <property type="entry name" value="Vaccinia Virus protein VP39"/>
    <property type="match status" value="1"/>
</dbReference>
<dbReference type="GO" id="GO:0005737">
    <property type="term" value="C:cytoplasm"/>
    <property type="evidence" value="ECO:0007669"/>
    <property type="project" value="UniProtKB-SubCell"/>
</dbReference>
<dbReference type="Proteomes" id="UP000230729">
    <property type="component" value="Unassembled WGS sequence"/>
</dbReference>
<protein>
    <recommendedName>
        <fullName evidence="6">Ribosomal RNA small subunit methyltransferase H</fullName>
        <ecNumber evidence="6">2.1.1.199</ecNumber>
    </recommendedName>
    <alternativeName>
        <fullName evidence="6">16S rRNA m(4)C1402 methyltransferase</fullName>
    </alternativeName>
    <alternativeName>
        <fullName evidence="6">rRNA (cytosine-N(4)-)-methyltransferase RsmH</fullName>
    </alternativeName>
</protein>
<dbReference type="Pfam" id="PF01795">
    <property type="entry name" value="Methyltransf_5"/>
    <property type="match status" value="1"/>
</dbReference>
<sequence>MATAHQPVMRDEVIRLVDPRPGDFIVDSTAGGGGYSLAFAAKVGPQGLVLALDYDRRAVDRLNKLHQEQGLENLLMAEANFRYLEEAVKSHCPEFWGKAAGIVFDLGLSSDQLQDENLAMSFQSDGALNMNIANQGPNAYDLINFRTEKELADIFFRFGEERNSRRIARAIKEARQKKKIRTAAELARIVSFVQPPSRRLHPATRVFQALRIAVNDELGNLSAALAPAVRCLRPGGVIAVVSYHSLEDRIVKIFFRQKSRISDGPEPALRLLTKKPLVPAAAEIKNNPRARSAKLRAAIRIINTHD</sequence>